<proteinExistence type="predicted"/>
<organism evidence="1 2">
    <name type="scientific">Entomobacter blattae</name>
    <dbReference type="NCBI Taxonomy" id="2762277"/>
    <lineage>
        <taxon>Bacteria</taxon>
        <taxon>Pseudomonadati</taxon>
        <taxon>Pseudomonadota</taxon>
        <taxon>Alphaproteobacteria</taxon>
        <taxon>Acetobacterales</taxon>
        <taxon>Acetobacteraceae</taxon>
        <taxon>Entomobacter</taxon>
    </lineage>
</organism>
<accession>A0A7H1NRR7</accession>
<evidence type="ECO:0000313" key="1">
    <source>
        <dbReference type="EMBL" id="QNT78477.1"/>
    </source>
</evidence>
<name>A0A7H1NRR7_9PROT</name>
<reference evidence="1 2" key="1">
    <citation type="submission" date="2020-08" db="EMBL/GenBank/DDBJ databases">
        <title>Complete genome sequence of Entomobacter blattae G55GP.</title>
        <authorList>
            <person name="Poehlein A."/>
            <person name="Guzman J."/>
            <person name="Daniel R."/>
            <person name="Vilcinskas A."/>
        </authorList>
    </citation>
    <scope>NUCLEOTIDE SEQUENCE [LARGE SCALE GENOMIC DNA]</scope>
    <source>
        <strain evidence="1 2">G55GP</strain>
    </source>
</reference>
<dbReference type="Proteomes" id="UP000516349">
    <property type="component" value="Chromosome"/>
</dbReference>
<dbReference type="AlphaFoldDB" id="A0A7H1NRR7"/>
<dbReference type="EMBL" id="CP060244">
    <property type="protein sequence ID" value="QNT78477.1"/>
    <property type="molecule type" value="Genomic_DNA"/>
</dbReference>
<sequence>MKAEMDGFSFTRWKFPLASLSAPPLALHDQTRVSFFPVTFDMIDRIDIVRGEE</sequence>
<keyword evidence="2" id="KW-1185">Reference proteome</keyword>
<dbReference type="RefSeq" id="WP_203412744.1">
    <property type="nucleotide sequence ID" value="NZ_CP060244.1"/>
</dbReference>
<protein>
    <submittedName>
        <fullName evidence="1">Uncharacterized protein</fullName>
    </submittedName>
</protein>
<gene>
    <name evidence="1" type="ORF">JGUZn3_12510</name>
</gene>
<evidence type="ECO:0000313" key="2">
    <source>
        <dbReference type="Proteomes" id="UP000516349"/>
    </source>
</evidence>
<dbReference type="KEGG" id="ebla:JGUZn3_12510"/>